<dbReference type="PANTHER" id="PTHR43875:SF1">
    <property type="entry name" value="OSMOPROTECTIVE COMPOUNDS UPTAKE ATP-BINDING PROTEIN GGTA"/>
    <property type="match status" value="1"/>
</dbReference>
<dbReference type="GO" id="GO:0005524">
    <property type="term" value="F:ATP binding"/>
    <property type="evidence" value="ECO:0007669"/>
    <property type="project" value="UniProtKB-KW"/>
</dbReference>
<evidence type="ECO:0000256" key="6">
    <source>
        <dbReference type="ARBA" id="ARBA00056091"/>
    </source>
</evidence>
<evidence type="ECO:0000313" key="12">
    <source>
        <dbReference type="EMBL" id="KMO69155.1"/>
    </source>
</evidence>
<keyword evidence="4 12" id="KW-0067">ATP-binding</keyword>
<dbReference type="Pfam" id="PF00005">
    <property type="entry name" value="ABC_tran"/>
    <property type="match status" value="1"/>
</dbReference>
<comment type="catalytic activity">
    <reaction evidence="5">
        <text>alpha,alpha-trehalose(out) + ATP + H2O = alpha,alpha-trehalose(in) + ADP + phosphate + H(+)</text>
        <dbReference type="Rhea" id="RHEA:75203"/>
        <dbReference type="ChEBI" id="CHEBI:15377"/>
        <dbReference type="ChEBI" id="CHEBI:15378"/>
        <dbReference type="ChEBI" id="CHEBI:16551"/>
        <dbReference type="ChEBI" id="CHEBI:30616"/>
        <dbReference type="ChEBI" id="CHEBI:43474"/>
        <dbReference type="ChEBI" id="CHEBI:456216"/>
    </reaction>
</comment>
<dbReference type="InterPro" id="IPR017871">
    <property type="entry name" value="ABC_transporter-like_CS"/>
</dbReference>
<evidence type="ECO:0000256" key="7">
    <source>
        <dbReference type="ARBA" id="ARBA00063658"/>
    </source>
</evidence>
<sequence>MSAVELRDITKTFDTSSGRTTVVDRISLSLPQGSMTVLVGPSGCGKSTTLRIVAGLESADSGTVHIGGRDVTAATPSERDVAMVFQNYALYPHLSVERNIGFPLRNAGVARDAAAQRVRQAAERVGITALLDRKPRQLSGGQQQRVAIARALVRTPALFLFDEPLSNLDAKLRVELRSEIRRLQQESGITALYVTHDQEEAMTIADQLVVLRAGRIAQTGTPAELYRRPANTFVAGFIGSPSTNLIPGAVRDGVFEAGPLRTRVAGAPGGDVTLGVRPEDLTVTPDESGNGTLELVELLGPRYVLIVRVGEHRLTAVAEAAAVAGWPAAPVPGDTVAVDVRAEHAHVFDTASGDRLG</sequence>
<evidence type="ECO:0000256" key="8">
    <source>
        <dbReference type="ARBA" id="ARBA00072105"/>
    </source>
</evidence>
<evidence type="ECO:0000256" key="10">
    <source>
        <dbReference type="ARBA" id="ARBA00082626"/>
    </source>
</evidence>
<dbReference type="SUPFAM" id="SSF50331">
    <property type="entry name" value="MOP-like"/>
    <property type="match status" value="1"/>
</dbReference>
<dbReference type="Pfam" id="PF08402">
    <property type="entry name" value="TOBE_2"/>
    <property type="match status" value="1"/>
</dbReference>
<dbReference type="GO" id="GO:0055052">
    <property type="term" value="C:ATP-binding cassette (ABC) transporter complex, substrate-binding subunit-containing"/>
    <property type="evidence" value="ECO:0007669"/>
    <property type="project" value="TreeGrafter"/>
</dbReference>
<dbReference type="InterPro" id="IPR027417">
    <property type="entry name" value="P-loop_NTPase"/>
</dbReference>
<comment type="function">
    <text evidence="6">Part of the ABC transporter complex LpqY-SugA-SugB-SugC, which is highly specific for uptake of trehalose. Involved in the recycling of extracellular trehalose released from trehalose-containing molecules synthesized by M.tuberculosis. Trehalose uptake is essential for virulence. Responsible for energy coupling to the transport system.</text>
</comment>
<name>A0A0J6VDU2_9MYCO</name>
<keyword evidence="2" id="KW-0813">Transport</keyword>
<comment type="subcellular location">
    <subcellularLocation>
        <location evidence="1">Cell inner membrane</location>
        <topology evidence="1">Peripheral membrane protein</topology>
        <orientation evidence="1">Cytoplasmic side</orientation>
    </subcellularLocation>
</comment>
<protein>
    <recommendedName>
        <fullName evidence="8">Trehalose import ATP-binding protein SugC</fullName>
    </recommendedName>
    <alternativeName>
        <fullName evidence="10">Nucleotide-binding domain of SugABC transporter</fullName>
    </alternativeName>
    <alternativeName>
        <fullName evidence="9">SugABC transporter ATPase SugC</fullName>
    </alternativeName>
</protein>
<dbReference type="Proteomes" id="UP000036313">
    <property type="component" value="Unassembled WGS sequence"/>
</dbReference>
<dbReference type="InterPro" id="IPR003439">
    <property type="entry name" value="ABC_transporter-like_ATP-bd"/>
</dbReference>
<dbReference type="SUPFAM" id="SSF52540">
    <property type="entry name" value="P-loop containing nucleoside triphosphate hydrolases"/>
    <property type="match status" value="1"/>
</dbReference>
<organism evidence="12 13">
    <name type="scientific">Mycolicibacterium obuense</name>
    <dbReference type="NCBI Taxonomy" id="1807"/>
    <lineage>
        <taxon>Bacteria</taxon>
        <taxon>Bacillati</taxon>
        <taxon>Actinomycetota</taxon>
        <taxon>Actinomycetes</taxon>
        <taxon>Mycobacteriales</taxon>
        <taxon>Mycobacteriaceae</taxon>
        <taxon>Mycolicibacterium</taxon>
    </lineage>
</organism>
<gene>
    <name evidence="12" type="primary">ugpC_5</name>
    <name evidence="12" type="ORF">MOBUDSM44075_04579</name>
</gene>
<keyword evidence="3" id="KW-0547">Nucleotide-binding</keyword>
<dbReference type="SMART" id="SM00382">
    <property type="entry name" value="AAA"/>
    <property type="match status" value="1"/>
</dbReference>
<dbReference type="FunFam" id="3.40.50.300:FF:000042">
    <property type="entry name" value="Maltose/maltodextrin ABC transporter, ATP-binding protein"/>
    <property type="match status" value="1"/>
</dbReference>
<dbReference type="PROSITE" id="PS50893">
    <property type="entry name" value="ABC_TRANSPORTER_2"/>
    <property type="match status" value="1"/>
</dbReference>
<evidence type="ECO:0000256" key="3">
    <source>
        <dbReference type="ARBA" id="ARBA00022741"/>
    </source>
</evidence>
<evidence type="ECO:0000256" key="9">
    <source>
        <dbReference type="ARBA" id="ARBA00080647"/>
    </source>
</evidence>
<dbReference type="AlphaFoldDB" id="A0A0J6VDU2"/>
<comment type="caution">
    <text evidence="12">The sequence shown here is derived from an EMBL/GenBank/DDBJ whole genome shotgun (WGS) entry which is preliminary data.</text>
</comment>
<dbReference type="EMBL" id="JYNU01000057">
    <property type="protein sequence ID" value="KMO69155.1"/>
    <property type="molecule type" value="Genomic_DNA"/>
</dbReference>
<dbReference type="PROSITE" id="PS00211">
    <property type="entry name" value="ABC_TRANSPORTER_1"/>
    <property type="match status" value="1"/>
</dbReference>
<evidence type="ECO:0000313" key="13">
    <source>
        <dbReference type="Proteomes" id="UP000036313"/>
    </source>
</evidence>
<evidence type="ECO:0000256" key="5">
    <source>
        <dbReference type="ARBA" id="ARBA00050305"/>
    </source>
</evidence>
<evidence type="ECO:0000256" key="4">
    <source>
        <dbReference type="ARBA" id="ARBA00022840"/>
    </source>
</evidence>
<dbReference type="InterPro" id="IPR013611">
    <property type="entry name" value="Transp-assoc_OB_typ2"/>
</dbReference>
<dbReference type="InterPro" id="IPR003593">
    <property type="entry name" value="AAA+_ATPase"/>
</dbReference>
<keyword evidence="12" id="KW-0378">Hydrolase</keyword>
<reference evidence="12 13" key="1">
    <citation type="journal article" date="2015" name="Genome Biol. Evol.">
        <title>Characterization of Three Mycobacterium spp. with Potential Use in Bioremediation by Genome Sequencing and Comparative Genomics.</title>
        <authorList>
            <person name="Das S."/>
            <person name="Pettersson B.M."/>
            <person name="Behra P.R."/>
            <person name="Ramesh M."/>
            <person name="Dasgupta S."/>
            <person name="Bhattacharya A."/>
            <person name="Kirsebom L.A."/>
        </authorList>
    </citation>
    <scope>NUCLEOTIDE SEQUENCE [LARGE SCALE GENOMIC DNA]</scope>
    <source>
        <strain evidence="12 13">DSM 44075</strain>
    </source>
</reference>
<evidence type="ECO:0000256" key="1">
    <source>
        <dbReference type="ARBA" id="ARBA00004515"/>
    </source>
</evidence>
<dbReference type="PATRIC" id="fig|1807.14.peg.4611"/>
<evidence type="ECO:0000256" key="2">
    <source>
        <dbReference type="ARBA" id="ARBA00022448"/>
    </source>
</evidence>
<proteinExistence type="predicted"/>
<dbReference type="GO" id="GO:0016887">
    <property type="term" value="F:ATP hydrolysis activity"/>
    <property type="evidence" value="ECO:0007669"/>
    <property type="project" value="InterPro"/>
</dbReference>
<dbReference type="PANTHER" id="PTHR43875">
    <property type="entry name" value="MALTODEXTRIN IMPORT ATP-BINDING PROTEIN MSMX"/>
    <property type="match status" value="1"/>
</dbReference>
<dbReference type="Gene3D" id="3.40.50.300">
    <property type="entry name" value="P-loop containing nucleotide triphosphate hydrolases"/>
    <property type="match status" value="1"/>
</dbReference>
<dbReference type="RefSeq" id="WP_048424750.1">
    <property type="nucleotide sequence ID" value="NZ_CALTXN010000001.1"/>
</dbReference>
<accession>A0A0J6VDU2</accession>
<dbReference type="Gene3D" id="2.40.50.100">
    <property type="match status" value="1"/>
</dbReference>
<feature type="domain" description="ABC transporter" evidence="11">
    <location>
        <begin position="4"/>
        <end position="238"/>
    </location>
</feature>
<dbReference type="GO" id="GO:0140359">
    <property type="term" value="F:ABC-type transporter activity"/>
    <property type="evidence" value="ECO:0007669"/>
    <property type="project" value="UniProtKB-ARBA"/>
</dbReference>
<evidence type="ECO:0000259" key="11">
    <source>
        <dbReference type="PROSITE" id="PS50893"/>
    </source>
</evidence>
<dbReference type="InterPro" id="IPR047641">
    <property type="entry name" value="ABC_transpr_MalK/UgpC-like"/>
</dbReference>
<comment type="subunit">
    <text evidence="7">Monomer. Homodimerizes in the presence of ATP. The complex is composed of two ATP-binding proteins (SugC), two transmembrane proteins (SugA and SugB) and a solute-binding protein (LpqY).</text>
</comment>
<dbReference type="InterPro" id="IPR008995">
    <property type="entry name" value="Mo/tungstate-bd_C_term_dom"/>
</dbReference>